<gene>
    <name evidence="1" type="ORF">AALO_G00025040</name>
</gene>
<dbReference type="AlphaFoldDB" id="A0AAV6HA81"/>
<protein>
    <submittedName>
        <fullName evidence="1">Uncharacterized protein</fullName>
    </submittedName>
</protein>
<accession>A0AAV6HA81</accession>
<name>A0AAV6HA81_9TELE</name>
<evidence type="ECO:0000313" key="2">
    <source>
        <dbReference type="Proteomes" id="UP000823561"/>
    </source>
</evidence>
<evidence type="ECO:0000313" key="1">
    <source>
        <dbReference type="EMBL" id="KAG5284288.1"/>
    </source>
</evidence>
<organism evidence="1 2">
    <name type="scientific">Alosa alosa</name>
    <name type="common">allis shad</name>
    <dbReference type="NCBI Taxonomy" id="278164"/>
    <lineage>
        <taxon>Eukaryota</taxon>
        <taxon>Metazoa</taxon>
        <taxon>Chordata</taxon>
        <taxon>Craniata</taxon>
        <taxon>Vertebrata</taxon>
        <taxon>Euteleostomi</taxon>
        <taxon>Actinopterygii</taxon>
        <taxon>Neopterygii</taxon>
        <taxon>Teleostei</taxon>
        <taxon>Clupei</taxon>
        <taxon>Clupeiformes</taxon>
        <taxon>Clupeoidei</taxon>
        <taxon>Clupeidae</taxon>
        <taxon>Alosa</taxon>
    </lineage>
</organism>
<keyword evidence="2" id="KW-1185">Reference proteome</keyword>
<sequence>MPECTALHTGEKICVTLGAAQRSPWGGPHSQQFGELNPTKGSFGGSVSLYACVYKLTHTLHTLLQVHPCGLKVCLAIVSLCNLTKWKHCHKEHELL</sequence>
<reference evidence="1" key="1">
    <citation type="submission" date="2020-10" db="EMBL/GenBank/DDBJ databases">
        <title>Chromosome-scale genome assembly of the Allis shad, Alosa alosa.</title>
        <authorList>
            <person name="Margot Z."/>
            <person name="Christophe K."/>
            <person name="Cabau C."/>
            <person name="Louis A."/>
            <person name="Berthelot C."/>
            <person name="Parey E."/>
            <person name="Roest Crollius H."/>
            <person name="Montfort J."/>
            <person name="Robinson-Rechavi M."/>
            <person name="Bucao C."/>
            <person name="Bouchez O."/>
            <person name="Gislard M."/>
            <person name="Lluch J."/>
            <person name="Milhes M."/>
            <person name="Lampietro C."/>
            <person name="Lopez Roques C."/>
            <person name="Donnadieu C."/>
            <person name="Braasch I."/>
            <person name="Desvignes T."/>
            <person name="Postlethwait J."/>
            <person name="Bobe J."/>
            <person name="Guiguen Y."/>
        </authorList>
    </citation>
    <scope>NUCLEOTIDE SEQUENCE</scope>
    <source>
        <strain evidence="1">M-15738</strain>
        <tissue evidence="1">Blood</tissue>
    </source>
</reference>
<comment type="caution">
    <text evidence="1">The sequence shown here is derived from an EMBL/GenBank/DDBJ whole genome shotgun (WGS) entry which is preliminary data.</text>
</comment>
<dbReference type="EMBL" id="JADWDJ010000002">
    <property type="protein sequence ID" value="KAG5284288.1"/>
    <property type="molecule type" value="Genomic_DNA"/>
</dbReference>
<proteinExistence type="predicted"/>
<dbReference type="Proteomes" id="UP000823561">
    <property type="component" value="Chromosome 2"/>
</dbReference>